<dbReference type="Gene3D" id="1.10.760.10">
    <property type="entry name" value="Cytochrome c-like domain"/>
    <property type="match status" value="2"/>
</dbReference>
<proteinExistence type="predicted"/>
<feature type="domain" description="Cytochrome c" evidence="6">
    <location>
        <begin position="201"/>
        <end position="297"/>
    </location>
</feature>
<evidence type="ECO:0000313" key="8">
    <source>
        <dbReference type="Proteomes" id="UP000245533"/>
    </source>
</evidence>
<protein>
    <recommendedName>
        <fullName evidence="6">Cytochrome c domain-containing protein</fullName>
    </recommendedName>
</protein>
<sequence>MGSEQERSRFPVQAIAIPLLIVTVITAAVFFITESDRLRIYPLSDYDLSIPGDSMSIAHGERIFTIRGCTDCHGSNLGGRIIQSGLLTGIITAPNLTPAPASPIYDYSSEDLVRVIREGVKPSGRSVIMMPSHKFQVIHKTDVESLIAYIRSVEPVNRELPSTSLNLPMRFYYFINRNLTLFPASMIKRPVEFPEEEEPMTRLEKGAYIASSCVGCHGHHLDGGPIPGAPPTWPEAPDLTLTGVAGSWSKEEFIQSLKEGTTPDGRHLDGRFMPWEAFGQLTDEEFDLLWNYMQTLE</sequence>
<keyword evidence="8" id="KW-1185">Reference proteome</keyword>
<evidence type="ECO:0000256" key="5">
    <source>
        <dbReference type="SAM" id="Phobius"/>
    </source>
</evidence>
<keyword evidence="2 4" id="KW-0479">Metal-binding</keyword>
<evidence type="ECO:0000256" key="2">
    <source>
        <dbReference type="ARBA" id="ARBA00022723"/>
    </source>
</evidence>
<keyword evidence="5" id="KW-0472">Membrane</keyword>
<keyword evidence="1 4" id="KW-0349">Heme</keyword>
<dbReference type="SUPFAM" id="SSF46626">
    <property type="entry name" value="Cytochrome c"/>
    <property type="match status" value="2"/>
</dbReference>
<evidence type="ECO:0000256" key="4">
    <source>
        <dbReference type="PROSITE-ProRule" id="PRU00433"/>
    </source>
</evidence>
<keyword evidence="5" id="KW-1133">Transmembrane helix</keyword>
<dbReference type="PROSITE" id="PS51007">
    <property type="entry name" value="CYTC"/>
    <property type="match status" value="2"/>
</dbReference>
<dbReference type="OrthoDB" id="9809720at2"/>
<dbReference type="EMBL" id="QGGB01000010">
    <property type="protein sequence ID" value="PWN05257.1"/>
    <property type="molecule type" value="Genomic_DNA"/>
</dbReference>
<dbReference type="Proteomes" id="UP000245533">
    <property type="component" value="Unassembled WGS sequence"/>
</dbReference>
<dbReference type="InterPro" id="IPR051459">
    <property type="entry name" value="Cytochrome_c-type_DH"/>
</dbReference>
<dbReference type="Pfam" id="PF00034">
    <property type="entry name" value="Cytochrom_C"/>
    <property type="match status" value="2"/>
</dbReference>
<dbReference type="RefSeq" id="WP_109647814.1">
    <property type="nucleotide sequence ID" value="NZ_QGGB01000010.1"/>
</dbReference>
<reference evidence="7 8" key="1">
    <citation type="submission" date="2018-05" db="EMBL/GenBank/DDBJ databases">
        <title>Rhodohalobacter halophilus gen. nov., sp. nov., a moderately halophilic member of the family Balneolaceae.</title>
        <authorList>
            <person name="Liu Z.-W."/>
        </authorList>
    </citation>
    <scope>NUCLEOTIDE SEQUENCE [LARGE SCALE GENOMIC DNA]</scope>
    <source>
        <strain evidence="7 8">8A47</strain>
    </source>
</reference>
<dbReference type="PANTHER" id="PTHR35008:SF4">
    <property type="entry name" value="BLL4482 PROTEIN"/>
    <property type="match status" value="1"/>
</dbReference>
<dbReference type="AlphaFoldDB" id="A0A316TL23"/>
<evidence type="ECO:0000256" key="3">
    <source>
        <dbReference type="ARBA" id="ARBA00023004"/>
    </source>
</evidence>
<organism evidence="7 8">
    <name type="scientific">Rhodohalobacter mucosus</name>
    <dbReference type="NCBI Taxonomy" id="2079485"/>
    <lineage>
        <taxon>Bacteria</taxon>
        <taxon>Pseudomonadati</taxon>
        <taxon>Balneolota</taxon>
        <taxon>Balneolia</taxon>
        <taxon>Balneolales</taxon>
        <taxon>Balneolaceae</taxon>
        <taxon>Rhodohalobacter</taxon>
    </lineage>
</organism>
<dbReference type="InterPro" id="IPR009056">
    <property type="entry name" value="Cyt_c-like_dom"/>
</dbReference>
<dbReference type="InterPro" id="IPR036909">
    <property type="entry name" value="Cyt_c-like_dom_sf"/>
</dbReference>
<evidence type="ECO:0000259" key="6">
    <source>
        <dbReference type="PROSITE" id="PS51007"/>
    </source>
</evidence>
<gene>
    <name evidence="7" type="ORF">DDZ15_14350</name>
</gene>
<evidence type="ECO:0000256" key="1">
    <source>
        <dbReference type="ARBA" id="ARBA00022617"/>
    </source>
</evidence>
<dbReference type="GO" id="GO:0020037">
    <property type="term" value="F:heme binding"/>
    <property type="evidence" value="ECO:0007669"/>
    <property type="project" value="InterPro"/>
</dbReference>
<name>A0A316TL23_9BACT</name>
<dbReference type="PANTHER" id="PTHR35008">
    <property type="entry name" value="BLL4482 PROTEIN-RELATED"/>
    <property type="match status" value="1"/>
</dbReference>
<keyword evidence="3 4" id="KW-0408">Iron</keyword>
<feature type="transmembrane region" description="Helical" evidence="5">
    <location>
        <begin position="12"/>
        <end position="32"/>
    </location>
</feature>
<feature type="domain" description="Cytochrome c" evidence="6">
    <location>
        <begin position="55"/>
        <end position="154"/>
    </location>
</feature>
<accession>A0A316TL23</accession>
<dbReference type="GO" id="GO:0046872">
    <property type="term" value="F:metal ion binding"/>
    <property type="evidence" value="ECO:0007669"/>
    <property type="project" value="UniProtKB-KW"/>
</dbReference>
<evidence type="ECO:0000313" key="7">
    <source>
        <dbReference type="EMBL" id="PWN05257.1"/>
    </source>
</evidence>
<keyword evidence="5" id="KW-0812">Transmembrane</keyword>
<comment type="caution">
    <text evidence="7">The sequence shown here is derived from an EMBL/GenBank/DDBJ whole genome shotgun (WGS) entry which is preliminary data.</text>
</comment>
<dbReference type="GO" id="GO:0009055">
    <property type="term" value="F:electron transfer activity"/>
    <property type="evidence" value="ECO:0007669"/>
    <property type="project" value="InterPro"/>
</dbReference>